<sequence>MTSETVKQETSGNNVKSQIVSWIKGELVNYEYAVSHPHHPRTCEWLFRHPEFRTWIESRRSTCLVLSAPPGAGKTFSASAVAKYLQDRDLRATSFHFSFNDPSKRTVFTALRAFNLDLLGFHNTVPDAVQQLYEIDIRSGSTHLGDLGIAAQVFKELIKQINRVHIVLDGLDECRDRKSLLPTLDMLLETSTYGIVKWFITTRSERGIRQHVLRHDVLEIEAPANSIKSDIKTFLHDNCTSARWLHLINDVVDKSEGNFLWANSMLRVLNDGVSTGEKDILEELEKFPPGLNGLYIRALHHLSMRRTWQQELARKMFTYLVASFQPLRLSEVSHALAVVPSSTSYQLPQDLPDPSLLEDLCSGLVVFDRSLPGYSKDPLLRFTHKSVHDFFLPSLGSLERRMLKASTDDASQGVKEDHHRKKMRPPFVNLCKSMGAPKAVALFFTSSEDANWELGKVCLQYLSNPRYNEPSFSKALLDDKDHPFLKYAAVFWHTHLSLSEPTPKIYHQVETFMESSAFWNCVAIQSFVAPHLYAVYHRKHKTLRYRSSIASTPFGSSSTEIYYGSPLPKWLRTSRAVDFDGFVTQWYRVLNSSPGDLSQCYMDDQWRSRWPNVPLWLSNHVQCQTVVSRNMTLMDLIGTGIRKTQQEPRVNNGLGSIRICGNSSFDNPAQHSFHFGDSGQFPSPRCPKCLTTFPRQLAMDAKFASDSDFGSPGSALDMMLFPPQWSIVTYTSNLDTTQGLPEFTPPAVSVQWRTDSVDDRKNDSVLAPFELKSHSESGSDSDTDSESDSDSNASSLCDGSPLGSESRSTHKNCLLIIRENCEPITYLWRSSCRDIITRATFHPLKPWIYWSPAAHELFLADTMTGDIQKATLPEPPDIDFQSTMSLHKELHYASEGGDRLMYLVLAIQPWGKGMQCSLSVSSLQMVHQRNLPLEIFAPDPSSTLSFFVDEVFQPPLILTAWRPDYLYVALPPLSCNPKIVRLPLQPRNKHISDPLGFQTLREPILFPCSTPFRQPRLSVDEKGKISLTLSAQSFSTKRSEDTTTMIGPCEKDAAYDIEQGPVLISWLLDHLTSWRDWKSSMDGHSEKYNSQKDEAGWLRGSYVNPDQAFNVTIRSGLDYRTKKPLDATRQETRILLITNIDPPEFDFEYASMDGQVEPFDAISWCWGDTSVSKQKTITIRGHSLLVPGSAHEVLLELCIAQKKRRVWIDAVCIRQDDTDERSQQVAMMRTIYRKATMTLVWLGMDDGTAETSVQMIKNIADWRQVKLQHTSRAMKYGVFFDESASYPFPHDIDWSAVRSFFSAPWFTRLWIIQEVVLSKHVHVFLGNYQMCWRYLVQAAHYILHNLSSTEKLTSHSRSALFAITMIGKIKDIKVNPLHLLEQSFRFGATDPRDRVFALYGLLETKGPNKAKVALCEAFSPAYRLPLVEIYTNATRAAIISSSELNLLLQAQCLVQRPGCPHPDTDFPSWVPRMMAQQWDVATAANPHVPSPELATIFRKTLLMELDEGYGIGYESESDYRPTFRHFVDRFWPTASNAPTESDDVGEGTADPDDCDLDNEYSDDDELEPVGQLPASPSDTSHTGYESVSLETFWDHIIERHFNRRLFVTSNGRMGSAAPRAQTGDKICLLSGLRVPVVLRQVDGDWVFIGDAYLSGPVNDEHKNTMKSGEQWFNLK</sequence>
<reference evidence="5 6" key="1">
    <citation type="submission" date="2023-01" db="EMBL/GenBank/DDBJ databases">
        <title>Analysis of 21 Apiospora genomes using comparative genomics revels a genus with tremendous synthesis potential of carbohydrate active enzymes and secondary metabolites.</title>
        <authorList>
            <person name="Sorensen T."/>
        </authorList>
    </citation>
    <scope>NUCLEOTIDE SEQUENCE [LARGE SCALE GENOMIC DNA]</scope>
    <source>
        <strain evidence="5 6">CBS 117206</strain>
    </source>
</reference>
<evidence type="ECO:0000313" key="5">
    <source>
        <dbReference type="EMBL" id="KAK8120843.1"/>
    </source>
</evidence>
<evidence type="ECO:0000256" key="2">
    <source>
        <dbReference type="SAM" id="MobiDB-lite"/>
    </source>
</evidence>
<evidence type="ECO:0000256" key="1">
    <source>
        <dbReference type="ARBA" id="ARBA00022737"/>
    </source>
</evidence>
<dbReference type="PANTHER" id="PTHR24148">
    <property type="entry name" value="ANKYRIN REPEAT DOMAIN-CONTAINING PROTEIN 39 HOMOLOG-RELATED"/>
    <property type="match status" value="1"/>
</dbReference>
<feature type="region of interest" description="Disordered" evidence="2">
    <location>
        <begin position="1535"/>
        <end position="1581"/>
    </location>
</feature>
<dbReference type="PANTHER" id="PTHR24148:SF73">
    <property type="entry name" value="HET DOMAIN PROTEIN (AFU_ORTHOLOGUE AFUA_8G01020)"/>
    <property type="match status" value="1"/>
</dbReference>
<protein>
    <submittedName>
        <fullName evidence="5">Heterokaryon incompatibility protein-domain-containing protein</fullName>
    </submittedName>
</protein>
<feature type="compositionally biased region" description="Acidic residues" evidence="2">
    <location>
        <begin position="779"/>
        <end position="789"/>
    </location>
</feature>
<dbReference type="InterPro" id="IPR052895">
    <property type="entry name" value="HetReg/Transcr_Mod"/>
</dbReference>
<dbReference type="InterPro" id="IPR056884">
    <property type="entry name" value="NPHP3-like_N"/>
</dbReference>
<comment type="caution">
    <text evidence="5">The sequence shown here is derived from an EMBL/GenBank/DDBJ whole genome shotgun (WGS) entry which is preliminary data.</text>
</comment>
<organism evidence="5 6">
    <name type="scientific">Apiospora kogelbergensis</name>
    <dbReference type="NCBI Taxonomy" id="1337665"/>
    <lineage>
        <taxon>Eukaryota</taxon>
        <taxon>Fungi</taxon>
        <taxon>Dikarya</taxon>
        <taxon>Ascomycota</taxon>
        <taxon>Pezizomycotina</taxon>
        <taxon>Sordariomycetes</taxon>
        <taxon>Xylariomycetidae</taxon>
        <taxon>Amphisphaeriales</taxon>
        <taxon>Apiosporaceae</taxon>
        <taxon>Apiospora</taxon>
    </lineage>
</organism>
<evidence type="ECO:0000313" key="6">
    <source>
        <dbReference type="Proteomes" id="UP001392437"/>
    </source>
</evidence>
<dbReference type="EMBL" id="JAQQWP010000004">
    <property type="protein sequence ID" value="KAK8120843.1"/>
    <property type="molecule type" value="Genomic_DNA"/>
</dbReference>
<dbReference type="Proteomes" id="UP001392437">
    <property type="component" value="Unassembled WGS sequence"/>
</dbReference>
<dbReference type="InterPro" id="IPR010730">
    <property type="entry name" value="HET"/>
</dbReference>
<keyword evidence="6" id="KW-1185">Reference proteome</keyword>
<feature type="region of interest" description="Disordered" evidence="2">
    <location>
        <begin position="768"/>
        <end position="807"/>
    </location>
</feature>
<accession>A0AAW0R0U8</accession>
<name>A0AAW0R0U8_9PEZI</name>
<evidence type="ECO:0000259" key="3">
    <source>
        <dbReference type="Pfam" id="PF06985"/>
    </source>
</evidence>
<feature type="compositionally biased region" description="Acidic residues" evidence="2">
    <location>
        <begin position="1540"/>
        <end position="1567"/>
    </location>
</feature>
<feature type="domain" description="Heterokaryon incompatibility" evidence="3">
    <location>
        <begin position="1159"/>
        <end position="1314"/>
    </location>
</feature>
<dbReference type="Gene3D" id="3.40.50.300">
    <property type="entry name" value="P-loop containing nucleotide triphosphate hydrolases"/>
    <property type="match status" value="1"/>
</dbReference>
<dbReference type="Pfam" id="PF24883">
    <property type="entry name" value="NPHP3_N"/>
    <property type="match status" value="1"/>
</dbReference>
<gene>
    <name evidence="5" type="ORF">PG999_004963</name>
</gene>
<proteinExistence type="predicted"/>
<keyword evidence="1" id="KW-0677">Repeat</keyword>
<dbReference type="SUPFAM" id="SSF52540">
    <property type="entry name" value="P-loop containing nucleoside triphosphate hydrolases"/>
    <property type="match status" value="1"/>
</dbReference>
<evidence type="ECO:0000259" key="4">
    <source>
        <dbReference type="Pfam" id="PF24883"/>
    </source>
</evidence>
<feature type="domain" description="Nephrocystin 3-like N-terminal" evidence="4">
    <location>
        <begin position="42"/>
        <end position="203"/>
    </location>
</feature>
<dbReference type="Pfam" id="PF26639">
    <property type="entry name" value="Het-6_barrel"/>
    <property type="match status" value="1"/>
</dbReference>
<dbReference type="InterPro" id="IPR027417">
    <property type="entry name" value="P-loop_NTPase"/>
</dbReference>
<dbReference type="Pfam" id="PF06985">
    <property type="entry name" value="HET"/>
    <property type="match status" value="1"/>
</dbReference>